<dbReference type="Gene3D" id="3.40.50.300">
    <property type="entry name" value="P-loop containing nucleotide triphosphate hydrolases"/>
    <property type="match status" value="1"/>
</dbReference>
<keyword evidence="3" id="KW-1185">Reference proteome</keyword>
<sequence>MPVWVVTGKLGGGKSLMSVARIQKYLLEGRKVATNLDIFPEHMLGLDKKHTELYRLPDIPTVHDLEALPLGYEGKQIDENKNGLLVLDECGIFLNSREWNAPGRKEVNAHFKLLRKLRWDAIFIIQDIENLDADARRTIAEHVVYCRRMDRMKIPFISGFVKMLTGYDLPLPRLHMGIVKYGTEASSMKVDQWNYYGDRLYEAYDTEQIFKPDMNIGGYDAVTLMLPTYYSHGRYRPVMQRIKDAFRNYKAKGFHFFSIGALAAAFTVNALVTAEPEIPKKGIWSCNDAYKQLYGSCSAKAIAPYEYYYPKPDENSQKSSKASVTAQEQKPVIIYMAGWQLTNKGWQVNFVDETGAPYYPMKYHVREMGNCVARVQLEGVTHRLTCMPDAMAFQGQNGAPETTAEALSAASPL</sequence>
<evidence type="ECO:0000313" key="2">
    <source>
        <dbReference type="EMBL" id="GAA0542187.1"/>
    </source>
</evidence>
<evidence type="ECO:0000313" key="3">
    <source>
        <dbReference type="Proteomes" id="UP001501169"/>
    </source>
</evidence>
<accession>A0ABN1DGB9</accession>
<comment type="caution">
    <text evidence="2">The sequence shown here is derived from an EMBL/GenBank/DDBJ whole genome shotgun (WGS) entry which is preliminary data.</text>
</comment>
<name>A0ABN1DGB9_9GAMM</name>
<proteinExistence type="predicted"/>
<feature type="domain" description="Zona occludens toxin N-terminal" evidence="1">
    <location>
        <begin position="4"/>
        <end position="180"/>
    </location>
</feature>
<dbReference type="RefSeq" id="WP_226765446.1">
    <property type="nucleotide sequence ID" value="NZ_BAAAEO010000001.1"/>
</dbReference>
<dbReference type="EMBL" id="BAAAEO010000001">
    <property type="protein sequence ID" value="GAA0542187.1"/>
    <property type="molecule type" value="Genomic_DNA"/>
</dbReference>
<dbReference type="Proteomes" id="UP001501169">
    <property type="component" value="Unassembled WGS sequence"/>
</dbReference>
<evidence type="ECO:0000259" key="1">
    <source>
        <dbReference type="Pfam" id="PF05707"/>
    </source>
</evidence>
<reference evidence="2 3" key="1">
    <citation type="journal article" date="2019" name="Int. J. Syst. Evol. Microbiol.">
        <title>The Global Catalogue of Microorganisms (GCM) 10K type strain sequencing project: providing services to taxonomists for standard genome sequencing and annotation.</title>
        <authorList>
            <consortium name="The Broad Institute Genomics Platform"/>
            <consortium name="The Broad Institute Genome Sequencing Center for Infectious Disease"/>
            <person name="Wu L."/>
            <person name="Ma J."/>
        </authorList>
    </citation>
    <scope>NUCLEOTIDE SEQUENCE [LARGE SCALE GENOMIC DNA]</scope>
    <source>
        <strain evidence="2 3">JCM 14331</strain>
    </source>
</reference>
<gene>
    <name evidence="2" type="ORF">GCM10009098_07330</name>
</gene>
<organism evidence="2 3">
    <name type="scientific">Rheinheimera aquimaris</name>
    <dbReference type="NCBI Taxonomy" id="412437"/>
    <lineage>
        <taxon>Bacteria</taxon>
        <taxon>Pseudomonadati</taxon>
        <taxon>Pseudomonadota</taxon>
        <taxon>Gammaproteobacteria</taxon>
        <taxon>Chromatiales</taxon>
        <taxon>Chromatiaceae</taxon>
        <taxon>Rheinheimera</taxon>
    </lineage>
</organism>
<dbReference type="Pfam" id="PF05707">
    <property type="entry name" value="Zot"/>
    <property type="match status" value="1"/>
</dbReference>
<protein>
    <recommendedName>
        <fullName evidence="1">Zona occludens toxin N-terminal domain-containing protein</fullName>
    </recommendedName>
</protein>
<dbReference type="InterPro" id="IPR008900">
    <property type="entry name" value="Zot_N"/>
</dbReference>
<dbReference type="InterPro" id="IPR027417">
    <property type="entry name" value="P-loop_NTPase"/>
</dbReference>